<evidence type="ECO:0000313" key="1">
    <source>
        <dbReference type="EMBL" id="KXS19645.1"/>
    </source>
</evidence>
<gene>
    <name evidence="1" type="ORF">M427DRAFT_152598</name>
</gene>
<sequence length="188" mass="20486">MTPLQEVSHTVRKPLALPQKLDLRRTLPSFDHDVFADQRSVFHALSDLSSQGDIDFLLQTSTTNLGTQSRIICHLSPRRDTAAIPTRIHFHGRFSAVSNGTEPTTAGRLLRHLVACSMCADCGPRGMRSSHPIASTTSLSGHCHDAQAPAIAIPVQYPVRELERVPPGTLASGCRAIDTTTCRALKSW</sequence>
<accession>A0A139AT21</accession>
<organism evidence="1 2">
    <name type="scientific">Gonapodya prolifera (strain JEL478)</name>
    <name type="common">Monoblepharis prolifera</name>
    <dbReference type="NCBI Taxonomy" id="1344416"/>
    <lineage>
        <taxon>Eukaryota</taxon>
        <taxon>Fungi</taxon>
        <taxon>Fungi incertae sedis</taxon>
        <taxon>Chytridiomycota</taxon>
        <taxon>Chytridiomycota incertae sedis</taxon>
        <taxon>Monoblepharidomycetes</taxon>
        <taxon>Monoblepharidales</taxon>
        <taxon>Gonapodyaceae</taxon>
        <taxon>Gonapodya</taxon>
    </lineage>
</organism>
<evidence type="ECO:0000313" key="2">
    <source>
        <dbReference type="Proteomes" id="UP000070544"/>
    </source>
</evidence>
<dbReference type="Proteomes" id="UP000070544">
    <property type="component" value="Unassembled WGS sequence"/>
</dbReference>
<reference evidence="1 2" key="1">
    <citation type="journal article" date="2015" name="Genome Biol. Evol.">
        <title>Phylogenomic analyses indicate that early fungi evolved digesting cell walls of algal ancestors of land plants.</title>
        <authorList>
            <person name="Chang Y."/>
            <person name="Wang S."/>
            <person name="Sekimoto S."/>
            <person name="Aerts A.L."/>
            <person name="Choi C."/>
            <person name="Clum A."/>
            <person name="LaButti K.M."/>
            <person name="Lindquist E.A."/>
            <person name="Yee Ngan C."/>
            <person name="Ohm R.A."/>
            <person name="Salamov A.A."/>
            <person name="Grigoriev I.V."/>
            <person name="Spatafora J.W."/>
            <person name="Berbee M.L."/>
        </authorList>
    </citation>
    <scope>NUCLEOTIDE SEQUENCE [LARGE SCALE GENOMIC DNA]</scope>
    <source>
        <strain evidence="1 2">JEL478</strain>
    </source>
</reference>
<dbReference type="AlphaFoldDB" id="A0A139AT21"/>
<protein>
    <submittedName>
        <fullName evidence="1">Uncharacterized protein</fullName>
    </submittedName>
</protein>
<dbReference type="EMBL" id="KQ965738">
    <property type="protein sequence ID" value="KXS19645.1"/>
    <property type="molecule type" value="Genomic_DNA"/>
</dbReference>
<proteinExistence type="predicted"/>
<name>A0A139AT21_GONPJ</name>
<keyword evidence="2" id="KW-1185">Reference proteome</keyword>